<dbReference type="InterPro" id="IPR013083">
    <property type="entry name" value="Znf_RING/FYVE/PHD"/>
</dbReference>
<accession>A0AAV2HSH5</accession>
<gene>
    <name evidence="6" type="ORF">GSLYS_00010817001</name>
</gene>
<evidence type="ECO:0000256" key="4">
    <source>
        <dbReference type="SAM" id="MobiDB-lite"/>
    </source>
</evidence>
<dbReference type="EMBL" id="CAXITT010000242">
    <property type="protein sequence ID" value="CAL1536904.1"/>
    <property type="molecule type" value="Genomic_DNA"/>
</dbReference>
<organism evidence="6 7">
    <name type="scientific">Lymnaea stagnalis</name>
    <name type="common">Great pond snail</name>
    <name type="synonym">Helix stagnalis</name>
    <dbReference type="NCBI Taxonomy" id="6523"/>
    <lineage>
        <taxon>Eukaryota</taxon>
        <taxon>Metazoa</taxon>
        <taxon>Spiralia</taxon>
        <taxon>Lophotrochozoa</taxon>
        <taxon>Mollusca</taxon>
        <taxon>Gastropoda</taxon>
        <taxon>Heterobranchia</taxon>
        <taxon>Euthyneura</taxon>
        <taxon>Panpulmonata</taxon>
        <taxon>Hygrophila</taxon>
        <taxon>Lymnaeoidea</taxon>
        <taxon>Lymnaeidae</taxon>
        <taxon>Lymnaea</taxon>
    </lineage>
</organism>
<dbReference type="Proteomes" id="UP001497497">
    <property type="component" value="Unassembled WGS sequence"/>
</dbReference>
<reference evidence="6 7" key="1">
    <citation type="submission" date="2024-04" db="EMBL/GenBank/DDBJ databases">
        <authorList>
            <consortium name="Genoscope - CEA"/>
            <person name="William W."/>
        </authorList>
    </citation>
    <scope>NUCLEOTIDE SEQUENCE [LARGE SCALE GENOMIC DNA]</scope>
</reference>
<keyword evidence="1 3" id="KW-0863">Zinc-finger</keyword>
<comment type="caution">
    <text evidence="6">The sequence shown here is derived from an EMBL/GenBank/DDBJ whole genome shotgun (WGS) entry which is preliminary data.</text>
</comment>
<evidence type="ECO:0000256" key="3">
    <source>
        <dbReference type="PROSITE-ProRule" id="PRU00175"/>
    </source>
</evidence>
<feature type="compositionally biased region" description="Polar residues" evidence="4">
    <location>
        <begin position="11"/>
        <end position="21"/>
    </location>
</feature>
<evidence type="ECO:0000313" key="6">
    <source>
        <dbReference type="EMBL" id="CAL1536904.1"/>
    </source>
</evidence>
<feature type="domain" description="RING-type" evidence="5">
    <location>
        <begin position="279"/>
        <end position="314"/>
    </location>
</feature>
<dbReference type="GO" id="GO:0008270">
    <property type="term" value="F:zinc ion binding"/>
    <property type="evidence" value="ECO:0007669"/>
    <property type="project" value="UniProtKB-KW"/>
</dbReference>
<keyword evidence="2" id="KW-0862">Zinc</keyword>
<name>A0AAV2HSH5_LYMST</name>
<dbReference type="Gene3D" id="3.30.40.10">
    <property type="entry name" value="Zinc/RING finger domain, C3HC4 (zinc finger)"/>
    <property type="match status" value="1"/>
</dbReference>
<dbReference type="PROSITE" id="PS50089">
    <property type="entry name" value="ZF_RING_2"/>
    <property type="match status" value="1"/>
</dbReference>
<evidence type="ECO:0000256" key="2">
    <source>
        <dbReference type="ARBA" id="ARBA00022833"/>
    </source>
</evidence>
<keyword evidence="7" id="KW-1185">Reference proteome</keyword>
<dbReference type="AlphaFoldDB" id="A0AAV2HSH5"/>
<proteinExistence type="predicted"/>
<evidence type="ECO:0000256" key="1">
    <source>
        <dbReference type="ARBA" id="ARBA00022771"/>
    </source>
</evidence>
<evidence type="ECO:0000313" key="7">
    <source>
        <dbReference type="Proteomes" id="UP001497497"/>
    </source>
</evidence>
<feature type="region of interest" description="Disordered" evidence="4">
    <location>
        <begin position="1"/>
        <end position="21"/>
    </location>
</feature>
<keyword evidence="1 3" id="KW-0479">Metal-binding</keyword>
<dbReference type="Pfam" id="PF13920">
    <property type="entry name" value="zf-C3HC4_3"/>
    <property type="match status" value="1"/>
</dbReference>
<evidence type="ECO:0000259" key="5">
    <source>
        <dbReference type="PROSITE" id="PS50089"/>
    </source>
</evidence>
<sequence length="333" mass="35758">MAYNLDRNPLGATSSDSLTQRDSTEKLLESISGLERAKMESLFSSYKSVIKAVLSVSEDLPASFIFYCADKMVNEGKEISSQALLVECDNLLDMIPENSLLQIINNIGDITISSLEASEISNLTISNISGAENPRSSSSDEACFQDTARCSSADGGNAFKIQANTTVKNVVSNNVNLVDGVDSAHVRSTPVYEDEVDRISLTSFPNYQSLDPGSSATGKGGVVGAVGLFGLVHPPLKTQTKNTAADLLVQGDGSRSLDSKQCLMAVTRENEFLETRLQCVLCKARPRATTFLPCGHFLVCGPCSTDIYVCSMCHAHVLGEVTTRTVSHIDRNP</sequence>
<protein>
    <recommendedName>
        <fullName evidence="5">RING-type domain-containing protein</fullName>
    </recommendedName>
</protein>
<dbReference type="InterPro" id="IPR001841">
    <property type="entry name" value="Znf_RING"/>
</dbReference>